<dbReference type="EMBL" id="JABBXD010000013">
    <property type="protein sequence ID" value="MBD3587361.1"/>
    <property type="molecule type" value="Genomic_DNA"/>
</dbReference>
<organism evidence="1 2">
    <name type="scientific">Salinimonas profundi</name>
    <dbReference type="NCBI Taxonomy" id="2729140"/>
    <lineage>
        <taxon>Bacteria</taxon>
        <taxon>Pseudomonadati</taxon>
        <taxon>Pseudomonadota</taxon>
        <taxon>Gammaproteobacteria</taxon>
        <taxon>Alteromonadales</taxon>
        <taxon>Alteromonadaceae</taxon>
        <taxon>Alteromonas/Salinimonas group</taxon>
        <taxon>Salinimonas</taxon>
    </lineage>
</organism>
<evidence type="ECO:0000313" key="2">
    <source>
        <dbReference type="Proteomes" id="UP000624419"/>
    </source>
</evidence>
<gene>
    <name evidence="1" type="ORF">HHX48_16615</name>
</gene>
<evidence type="ECO:0008006" key="3">
    <source>
        <dbReference type="Google" id="ProtNLM"/>
    </source>
</evidence>
<reference evidence="1 2" key="1">
    <citation type="submission" date="2020-04" db="EMBL/GenBank/DDBJ databases">
        <title>Salinimonas sp. HHU 13199.</title>
        <authorList>
            <person name="Cui X."/>
            <person name="Zhang D."/>
        </authorList>
    </citation>
    <scope>NUCLEOTIDE SEQUENCE [LARGE SCALE GENOMIC DNA]</scope>
    <source>
        <strain evidence="1 2">HHU 13199</strain>
    </source>
</reference>
<dbReference type="RefSeq" id="WP_191026453.1">
    <property type="nucleotide sequence ID" value="NZ_JABBXD010000013.1"/>
</dbReference>
<comment type="caution">
    <text evidence="1">The sequence shown here is derived from an EMBL/GenBank/DDBJ whole genome shotgun (WGS) entry which is preliminary data.</text>
</comment>
<name>A0ABR8LQM2_9ALTE</name>
<proteinExistence type="predicted"/>
<sequence>MLLEIIPLKGVGPIRFGMTSEEVQSVMKEFCGVQYRHSKSKETDYFFGSALEVTYDECSRADFIGAQYYSGCGCDFEIYGIDPFDNDAKTLFEHIASKQTDDHDFDPDDYLFRDTIITLWGSEEQYDHKGGETRPVYAQVGIGNENYLEAIDQITSA</sequence>
<accession>A0ABR8LQM2</accession>
<keyword evidence="2" id="KW-1185">Reference proteome</keyword>
<evidence type="ECO:0000313" key="1">
    <source>
        <dbReference type="EMBL" id="MBD3587361.1"/>
    </source>
</evidence>
<dbReference type="Proteomes" id="UP000624419">
    <property type="component" value="Unassembled WGS sequence"/>
</dbReference>
<protein>
    <recommendedName>
        <fullName evidence="3">YubB ferredoxin-like domain-containing protein</fullName>
    </recommendedName>
</protein>